<evidence type="ECO:0000259" key="5">
    <source>
        <dbReference type="SMART" id="SM00829"/>
    </source>
</evidence>
<dbReference type="Gene3D" id="3.90.180.10">
    <property type="entry name" value="Medium-chain alcohol dehydrogenases, catalytic domain"/>
    <property type="match status" value="1"/>
</dbReference>
<evidence type="ECO:0000256" key="3">
    <source>
        <dbReference type="ARBA" id="ARBA00023002"/>
    </source>
</evidence>
<reference evidence="7" key="1">
    <citation type="journal article" date="2020" name="Mol. Plant Microbe">
        <title>Rhizobial microsymbionts of the narrowly endemic Oxytropis species growing in Kamchatka are characterized by significant genetic diversity and possess a set of genes that are associated with T3SS and T6SS secretion systems and can affect the development of symbiosis.</title>
        <authorList>
            <person name="Safronova V."/>
            <person name="Guro P."/>
            <person name="Sazanova A."/>
            <person name="Kuznetsova I."/>
            <person name="Belimov A."/>
            <person name="Yakubov V."/>
            <person name="Chirak E."/>
            <person name="Afonin A."/>
            <person name="Gogolev Y."/>
            <person name="Andronov E."/>
            <person name="Tikhonovich I."/>
        </authorList>
    </citation>
    <scope>NUCLEOTIDE SEQUENCE [LARGE SCALE GENOMIC DNA]</scope>
    <source>
        <strain evidence="7">RCAM0610</strain>
        <plasmid evidence="7">p_1</plasmid>
    </source>
</reference>
<dbReference type="InterPro" id="IPR013149">
    <property type="entry name" value="ADH-like_C"/>
</dbReference>
<dbReference type="PROSITE" id="PS00059">
    <property type="entry name" value="ADH_ZINC"/>
    <property type="match status" value="1"/>
</dbReference>
<gene>
    <name evidence="6" type="ORF">HB770_34365</name>
</gene>
<dbReference type="Proteomes" id="UP000515518">
    <property type="component" value="Plasmid p_1"/>
</dbReference>
<dbReference type="Gene3D" id="3.40.50.720">
    <property type="entry name" value="NAD(P)-binding Rossmann-like Domain"/>
    <property type="match status" value="1"/>
</dbReference>
<dbReference type="SUPFAM" id="SSF50129">
    <property type="entry name" value="GroES-like"/>
    <property type="match status" value="1"/>
</dbReference>
<accession>A0A2L1CNW3</accession>
<comment type="cofactor">
    <cofactor evidence="4">
        <name>Zn(2+)</name>
        <dbReference type="ChEBI" id="CHEBI:29105"/>
    </cofactor>
</comment>
<dbReference type="Pfam" id="PF08240">
    <property type="entry name" value="ADH_N"/>
    <property type="match status" value="1"/>
</dbReference>
<evidence type="ECO:0000256" key="4">
    <source>
        <dbReference type="RuleBase" id="RU361277"/>
    </source>
</evidence>
<dbReference type="EMBL" id="CP050552">
    <property type="protein sequence ID" value="QND44000.1"/>
    <property type="molecule type" value="Genomic_DNA"/>
</dbReference>
<dbReference type="RefSeq" id="WP_026242383.1">
    <property type="nucleotide sequence ID" value="NZ_CP025507.1"/>
</dbReference>
<dbReference type="AlphaFoldDB" id="A0A2L1CNW3"/>
<dbReference type="InterPro" id="IPR011032">
    <property type="entry name" value="GroES-like_sf"/>
</dbReference>
<proteinExistence type="inferred from homology"/>
<sequence>MKGLVFLGEGKMEFREYADPTPGPDEVIVRMKASGMCGSDLNHLNEPKRREDQIVIEGHEPCGVIAEVGSAVRSSEAKVGDRVMVYHYDGCRTCTNCRSGWMQNCDHDRIAFGGNGHGAHAQFMKVPAHTIIKLPDELSFKAGAAVGCGSGTAYAALKRINLAADETISVFGQGPVGLSCTMFAKAFGARVIALDVGEERLQMARDFGADFAINPLKDDPVEAIRDLTRGGLGVEKAVECSSNPIARQQAMKVVRQWGTTCLVGVHGAMEFECNELITKQKSLVGSLTFSKNIQDECAQFVAERGINVDALFTHEFSLDQAAEAYELFEQRKIGKGVFIFD</sequence>
<dbReference type="PANTHER" id="PTHR43401:SF5">
    <property type="entry name" value="ALCOHOL DEHYDROGENASE-RELATED"/>
    <property type="match status" value="1"/>
</dbReference>
<geneLocation type="plasmid" evidence="6 7">
    <name>p_1</name>
</geneLocation>
<evidence type="ECO:0000256" key="2">
    <source>
        <dbReference type="ARBA" id="ARBA00022833"/>
    </source>
</evidence>
<dbReference type="InterPro" id="IPR050129">
    <property type="entry name" value="Zn_alcohol_dh"/>
</dbReference>
<comment type="similarity">
    <text evidence="4">Belongs to the zinc-containing alcohol dehydrogenase family.</text>
</comment>
<dbReference type="InterPro" id="IPR020843">
    <property type="entry name" value="ER"/>
</dbReference>
<protein>
    <submittedName>
        <fullName evidence="6">Zinc-binding dehydrogenase</fullName>
    </submittedName>
</protein>
<keyword evidence="2 4" id="KW-0862">Zinc</keyword>
<dbReference type="SUPFAM" id="SSF51735">
    <property type="entry name" value="NAD(P)-binding Rossmann-fold domains"/>
    <property type="match status" value="1"/>
</dbReference>
<name>A0A2L1CNW3_RHILV</name>
<evidence type="ECO:0000313" key="6">
    <source>
        <dbReference type="EMBL" id="QND44000.1"/>
    </source>
</evidence>
<keyword evidence="1 4" id="KW-0479">Metal-binding</keyword>
<evidence type="ECO:0000313" key="7">
    <source>
        <dbReference type="Proteomes" id="UP000515518"/>
    </source>
</evidence>
<evidence type="ECO:0000256" key="1">
    <source>
        <dbReference type="ARBA" id="ARBA00022723"/>
    </source>
</evidence>
<dbReference type="SMART" id="SM00829">
    <property type="entry name" value="PKS_ER"/>
    <property type="match status" value="1"/>
</dbReference>
<organism evidence="6 7">
    <name type="scientific">Rhizobium leguminosarum bv. viciae</name>
    <dbReference type="NCBI Taxonomy" id="387"/>
    <lineage>
        <taxon>Bacteria</taxon>
        <taxon>Pseudomonadati</taxon>
        <taxon>Pseudomonadota</taxon>
        <taxon>Alphaproteobacteria</taxon>
        <taxon>Hyphomicrobiales</taxon>
        <taxon>Rhizobiaceae</taxon>
        <taxon>Rhizobium/Agrobacterium group</taxon>
        <taxon>Rhizobium</taxon>
    </lineage>
</organism>
<dbReference type="GO" id="GO:0016616">
    <property type="term" value="F:oxidoreductase activity, acting on the CH-OH group of donors, NAD or NADP as acceptor"/>
    <property type="evidence" value="ECO:0007669"/>
    <property type="project" value="UniProtKB-ARBA"/>
</dbReference>
<dbReference type="InterPro" id="IPR036291">
    <property type="entry name" value="NAD(P)-bd_dom_sf"/>
</dbReference>
<dbReference type="PANTHER" id="PTHR43401">
    <property type="entry name" value="L-THREONINE 3-DEHYDROGENASE"/>
    <property type="match status" value="1"/>
</dbReference>
<dbReference type="Pfam" id="PF00107">
    <property type="entry name" value="ADH_zinc_N"/>
    <property type="match status" value="1"/>
</dbReference>
<feature type="domain" description="Enoyl reductase (ER)" evidence="5">
    <location>
        <begin position="8"/>
        <end position="338"/>
    </location>
</feature>
<dbReference type="InterPro" id="IPR013154">
    <property type="entry name" value="ADH-like_N"/>
</dbReference>
<keyword evidence="3" id="KW-0560">Oxidoreductase</keyword>
<dbReference type="InterPro" id="IPR002328">
    <property type="entry name" value="ADH_Zn_CS"/>
</dbReference>
<dbReference type="GO" id="GO:0008270">
    <property type="term" value="F:zinc ion binding"/>
    <property type="evidence" value="ECO:0007669"/>
    <property type="project" value="InterPro"/>
</dbReference>
<dbReference type="CDD" id="cd08239">
    <property type="entry name" value="THR_DH_like"/>
    <property type="match status" value="1"/>
</dbReference>
<keyword evidence="6" id="KW-0614">Plasmid</keyword>